<keyword evidence="3" id="KW-1185">Reference proteome</keyword>
<organism evidence="2 3">
    <name type="scientific">Paenibacillus physcomitrellae</name>
    <dbReference type="NCBI Taxonomy" id="1619311"/>
    <lineage>
        <taxon>Bacteria</taxon>
        <taxon>Bacillati</taxon>
        <taxon>Bacillota</taxon>
        <taxon>Bacilli</taxon>
        <taxon>Bacillales</taxon>
        <taxon>Paenibacillaceae</taxon>
        <taxon>Paenibacillus</taxon>
    </lineage>
</organism>
<evidence type="ECO:0000259" key="1">
    <source>
        <dbReference type="Pfam" id="PF26154"/>
    </source>
</evidence>
<proteinExistence type="predicted"/>
<dbReference type="InterPro" id="IPR058355">
    <property type="entry name" value="DUF8042"/>
</dbReference>
<dbReference type="RefSeq" id="WP_094094431.1">
    <property type="nucleotide sequence ID" value="NZ_BMHF01000011.1"/>
</dbReference>
<sequence>MSNIEMFQQLNQVAETVEEGFLHISARIAEGEISLDLAADVIEGFAVVEQVLEGFASEAGGAQESTRQLHHYLQQWMTAYEQGDAVQIGNILNLNIIPVVKEWRSRLEQLQH</sequence>
<reference evidence="3" key="1">
    <citation type="journal article" date="2019" name="Int. J. Syst. Evol. Microbiol.">
        <title>The Global Catalogue of Microorganisms (GCM) 10K type strain sequencing project: providing services to taxonomists for standard genome sequencing and annotation.</title>
        <authorList>
            <consortium name="The Broad Institute Genomics Platform"/>
            <consortium name="The Broad Institute Genome Sequencing Center for Infectious Disease"/>
            <person name="Wu L."/>
            <person name="Ma J."/>
        </authorList>
    </citation>
    <scope>NUCLEOTIDE SEQUENCE [LARGE SCALE GENOMIC DNA]</scope>
    <source>
        <strain evidence="3">CGMCC 1.15044</strain>
    </source>
</reference>
<dbReference type="Pfam" id="PF26154">
    <property type="entry name" value="DUF8042"/>
    <property type="match status" value="1"/>
</dbReference>
<dbReference type="Proteomes" id="UP000609323">
    <property type="component" value="Unassembled WGS sequence"/>
</dbReference>
<evidence type="ECO:0000313" key="3">
    <source>
        <dbReference type="Proteomes" id="UP000609323"/>
    </source>
</evidence>
<accession>A0ABQ1GH91</accession>
<gene>
    <name evidence="2" type="ORF">GCM10010917_31190</name>
</gene>
<feature type="domain" description="DUF8042" evidence="1">
    <location>
        <begin position="3"/>
        <end position="110"/>
    </location>
</feature>
<protein>
    <recommendedName>
        <fullName evidence="1">DUF8042 domain-containing protein</fullName>
    </recommendedName>
</protein>
<evidence type="ECO:0000313" key="2">
    <source>
        <dbReference type="EMBL" id="GGA43648.1"/>
    </source>
</evidence>
<name>A0ABQ1GH91_9BACL</name>
<dbReference type="EMBL" id="BMHF01000011">
    <property type="protein sequence ID" value="GGA43648.1"/>
    <property type="molecule type" value="Genomic_DNA"/>
</dbReference>
<comment type="caution">
    <text evidence="2">The sequence shown here is derived from an EMBL/GenBank/DDBJ whole genome shotgun (WGS) entry which is preliminary data.</text>
</comment>